<dbReference type="EMBL" id="JAMQGP010000001">
    <property type="protein sequence ID" value="MCM2678540.1"/>
    <property type="molecule type" value="Genomic_DNA"/>
</dbReference>
<dbReference type="GO" id="GO:0009401">
    <property type="term" value="P:phosphoenolpyruvate-dependent sugar phosphotransferase system"/>
    <property type="evidence" value="ECO:0007669"/>
    <property type="project" value="UniProtKB-KW"/>
</dbReference>
<name>A0AA41W481_9GAMM</name>
<gene>
    <name evidence="5" type="ORF">NAF29_02500</name>
</gene>
<sequence>MEAAVAKCLETFGGVDNIEKVTRCATSRIRLLLKQPVDVDVSTLELPLAKATMRVEDNLYHILVGDYAEAYEAAINKLR</sequence>
<dbReference type="AlphaFoldDB" id="A0AA41W481"/>
<dbReference type="PROSITE" id="PS51098">
    <property type="entry name" value="PTS_EIIB_TYPE_1"/>
    <property type="match status" value="1"/>
</dbReference>
<comment type="caution">
    <text evidence="5">The sequence shown here is derived from an EMBL/GenBank/DDBJ whole genome shotgun (WGS) entry which is preliminary data.</text>
</comment>
<dbReference type="RefSeq" id="WP_251259903.1">
    <property type="nucleotide sequence ID" value="NZ_JAMQGP010000001.1"/>
</dbReference>
<dbReference type="Gene3D" id="3.30.1360.60">
    <property type="entry name" value="Glucose permease domain IIB"/>
    <property type="match status" value="1"/>
</dbReference>
<keyword evidence="2" id="KW-0598">Phosphotransferase system</keyword>
<feature type="domain" description="PTS EIIB type-1" evidence="4">
    <location>
        <begin position="2"/>
        <end position="79"/>
    </location>
</feature>
<dbReference type="InterPro" id="IPR036878">
    <property type="entry name" value="Glu_permease_IIB"/>
</dbReference>
<evidence type="ECO:0000313" key="6">
    <source>
        <dbReference type="Proteomes" id="UP001165393"/>
    </source>
</evidence>
<keyword evidence="1" id="KW-0808">Transferase</keyword>
<evidence type="ECO:0000259" key="4">
    <source>
        <dbReference type="PROSITE" id="PS51098"/>
    </source>
</evidence>
<protein>
    <submittedName>
        <fullName evidence="5">PTS transporter subunit EIIB</fullName>
    </submittedName>
</protein>
<keyword evidence="6" id="KW-1185">Reference proteome</keyword>
<evidence type="ECO:0000256" key="1">
    <source>
        <dbReference type="ARBA" id="ARBA00022679"/>
    </source>
</evidence>
<dbReference type="Proteomes" id="UP001165393">
    <property type="component" value="Unassembled WGS sequence"/>
</dbReference>
<evidence type="ECO:0000313" key="5">
    <source>
        <dbReference type="EMBL" id="MCM2678540.1"/>
    </source>
</evidence>
<dbReference type="GO" id="GO:0008982">
    <property type="term" value="F:protein-N(PI)-phosphohistidine-sugar phosphotransferase activity"/>
    <property type="evidence" value="ECO:0007669"/>
    <property type="project" value="InterPro"/>
</dbReference>
<evidence type="ECO:0000256" key="2">
    <source>
        <dbReference type="ARBA" id="ARBA00022683"/>
    </source>
</evidence>
<reference evidence="5 6" key="1">
    <citation type="journal article" date="2013" name="Antonie Van Leeuwenhoek">
        <title>Echinimonas agarilytica gen. nov., sp. nov., a new gammaproteobacterium isolated from the sea urchin Strongylocentrotus intermedius.</title>
        <authorList>
            <person name="Nedashkovskaya O.I."/>
            <person name="Stenkova A.M."/>
            <person name="Zhukova N.V."/>
            <person name="Van Trappen S."/>
            <person name="Lee J.S."/>
            <person name="Kim S.B."/>
        </authorList>
    </citation>
    <scope>NUCLEOTIDE SEQUENCE [LARGE SCALE GENOMIC DNA]</scope>
    <source>
        <strain evidence="5 6">KMM 6351</strain>
    </source>
</reference>
<proteinExistence type="predicted"/>
<accession>A0AA41W481</accession>
<evidence type="ECO:0000256" key="3">
    <source>
        <dbReference type="PROSITE-ProRule" id="PRU00421"/>
    </source>
</evidence>
<feature type="active site" description="Phosphocysteine intermediate; for EIIB activity" evidence="3">
    <location>
        <position position="24"/>
    </location>
</feature>
<organism evidence="5 6">
    <name type="scientific">Echinimonas agarilytica</name>
    <dbReference type="NCBI Taxonomy" id="1215918"/>
    <lineage>
        <taxon>Bacteria</taxon>
        <taxon>Pseudomonadati</taxon>
        <taxon>Pseudomonadota</taxon>
        <taxon>Gammaproteobacteria</taxon>
        <taxon>Alteromonadales</taxon>
        <taxon>Echinimonadaceae</taxon>
        <taxon>Echinimonas</taxon>
    </lineage>
</organism>
<dbReference type="InterPro" id="IPR001996">
    <property type="entry name" value="PTS_IIB_1"/>
</dbReference>
<dbReference type="SUPFAM" id="SSF55604">
    <property type="entry name" value="Glucose permease domain IIB"/>
    <property type="match status" value="1"/>
</dbReference>